<accession>A0A0A9B6P6</accession>
<reference evidence="2" key="1">
    <citation type="submission" date="2014-09" db="EMBL/GenBank/DDBJ databases">
        <authorList>
            <person name="Magalhaes I.L.F."/>
            <person name="Oliveira U."/>
            <person name="Santos F.R."/>
            <person name="Vidigal T.H.D.A."/>
            <person name="Brescovit A.D."/>
            <person name="Santos A.J."/>
        </authorList>
    </citation>
    <scope>NUCLEOTIDE SEQUENCE</scope>
    <source>
        <tissue evidence="2">Shoot tissue taken approximately 20 cm above the soil surface</tissue>
    </source>
</reference>
<evidence type="ECO:0000313" key="2">
    <source>
        <dbReference type="EMBL" id="JAD54987.1"/>
    </source>
</evidence>
<evidence type="ECO:0000256" key="1">
    <source>
        <dbReference type="SAM" id="SignalP"/>
    </source>
</evidence>
<protein>
    <submittedName>
        <fullName evidence="2">Uncharacterized protein</fullName>
    </submittedName>
</protein>
<organism evidence="2">
    <name type="scientific">Arundo donax</name>
    <name type="common">Giant reed</name>
    <name type="synonym">Donax arundinaceus</name>
    <dbReference type="NCBI Taxonomy" id="35708"/>
    <lineage>
        <taxon>Eukaryota</taxon>
        <taxon>Viridiplantae</taxon>
        <taxon>Streptophyta</taxon>
        <taxon>Embryophyta</taxon>
        <taxon>Tracheophyta</taxon>
        <taxon>Spermatophyta</taxon>
        <taxon>Magnoliopsida</taxon>
        <taxon>Liliopsida</taxon>
        <taxon>Poales</taxon>
        <taxon>Poaceae</taxon>
        <taxon>PACMAD clade</taxon>
        <taxon>Arundinoideae</taxon>
        <taxon>Arundineae</taxon>
        <taxon>Arundo</taxon>
    </lineage>
</organism>
<feature type="chain" id="PRO_5002060409" evidence="1">
    <location>
        <begin position="21"/>
        <end position="82"/>
    </location>
</feature>
<keyword evidence="1" id="KW-0732">Signal</keyword>
<name>A0A0A9B6P6_ARUDO</name>
<reference evidence="2" key="2">
    <citation type="journal article" date="2015" name="Data Brief">
        <title>Shoot transcriptome of the giant reed, Arundo donax.</title>
        <authorList>
            <person name="Barrero R.A."/>
            <person name="Guerrero F.D."/>
            <person name="Moolhuijzen P."/>
            <person name="Goolsby J.A."/>
            <person name="Tidwell J."/>
            <person name="Bellgard S.E."/>
            <person name="Bellgard M.I."/>
        </authorList>
    </citation>
    <scope>NUCLEOTIDE SEQUENCE</scope>
    <source>
        <tissue evidence="2">Shoot tissue taken approximately 20 cm above the soil surface</tissue>
    </source>
</reference>
<proteinExistence type="predicted"/>
<dbReference type="AlphaFoldDB" id="A0A0A9B6P6"/>
<sequence length="82" mass="9364">MKNIWWISFMCFYCSVPCAASSNTRTGVPEFKVAATPTLPLIFNITVPFKNFISQFQQIYGMLVYFFLPMLPNGTAQLNNKN</sequence>
<feature type="signal peptide" evidence="1">
    <location>
        <begin position="1"/>
        <end position="20"/>
    </location>
</feature>
<dbReference type="EMBL" id="GBRH01242908">
    <property type="protein sequence ID" value="JAD54987.1"/>
    <property type="molecule type" value="Transcribed_RNA"/>
</dbReference>